<name>A0ACC2LRQ4_PERAE</name>
<dbReference type="Proteomes" id="UP001234297">
    <property type="component" value="Chromosome 3"/>
</dbReference>
<protein>
    <submittedName>
        <fullName evidence="1">Uncharacterized protein</fullName>
    </submittedName>
</protein>
<dbReference type="EMBL" id="CM056811">
    <property type="protein sequence ID" value="KAJ8635848.1"/>
    <property type="molecule type" value="Genomic_DNA"/>
</dbReference>
<organism evidence="1 2">
    <name type="scientific">Persea americana</name>
    <name type="common">Avocado</name>
    <dbReference type="NCBI Taxonomy" id="3435"/>
    <lineage>
        <taxon>Eukaryota</taxon>
        <taxon>Viridiplantae</taxon>
        <taxon>Streptophyta</taxon>
        <taxon>Embryophyta</taxon>
        <taxon>Tracheophyta</taxon>
        <taxon>Spermatophyta</taxon>
        <taxon>Magnoliopsida</taxon>
        <taxon>Magnoliidae</taxon>
        <taxon>Laurales</taxon>
        <taxon>Lauraceae</taxon>
        <taxon>Persea</taxon>
    </lineage>
</organism>
<sequence length="274" mass="31374">MRILNWMHNKLTGRPAEKKSTLGSSNRYPMPEAPKEEFSDWPQGLLAIGTFGNNQLKEDLGENELPEDLETYDNAENSNSSENLSNFTEEEVGKLQKELTKLLALKRNRSTTESGREKANLPLDTFLNCPSSLEVDRINCLEFCEDLVDKEGDLTRNSSVILSKGKDVYADNKKVTRLKTISFLLKKMFVCQRGCSPTRSLRDPVLESRMEKLLRAILQKKINTQNAGPTSARMKYLANRHTPKKIKEDYQEQEKTKDGYKWVKTDSDFIVLEM</sequence>
<evidence type="ECO:0000313" key="2">
    <source>
        <dbReference type="Proteomes" id="UP001234297"/>
    </source>
</evidence>
<reference evidence="1 2" key="1">
    <citation type="journal article" date="2022" name="Hortic Res">
        <title>A haplotype resolved chromosomal level avocado genome allows analysis of novel avocado genes.</title>
        <authorList>
            <person name="Nath O."/>
            <person name="Fletcher S.J."/>
            <person name="Hayward A."/>
            <person name="Shaw L.M."/>
            <person name="Masouleh A.K."/>
            <person name="Furtado A."/>
            <person name="Henry R.J."/>
            <person name="Mitter N."/>
        </authorList>
    </citation>
    <scope>NUCLEOTIDE SEQUENCE [LARGE SCALE GENOMIC DNA]</scope>
    <source>
        <strain evidence="2">cv. Hass</strain>
    </source>
</reference>
<gene>
    <name evidence="1" type="ORF">MRB53_010115</name>
</gene>
<evidence type="ECO:0000313" key="1">
    <source>
        <dbReference type="EMBL" id="KAJ8635848.1"/>
    </source>
</evidence>
<comment type="caution">
    <text evidence="1">The sequence shown here is derived from an EMBL/GenBank/DDBJ whole genome shotgun (WGS) entry which is preliminary data.</text>
</comment>
<proteinExistence type="predicted"/>
<keyword evidence="2" id="KW-1185">Reference proteome</keyword>
<accession>A0ACC2LRQ4</accession>